<dbReference type="PANTHER" id="PTHR10443">
    <property type="entry name" value="MICROSOMAL DIPEPTIDASE"/>
    <property type="match status" value="1"/>
</dbReference>
<proteinExistence type="predicted"/>
<dbReference type="AlphaFoldDB" id="C1A990"/>
<dbReference type="InterPro" id="IPR032466">
    <property type="entry name" value="Metal_Hydrolase"/>
</dbReference>
<dbReference type="Proteomes" id="UP000002209">
    <property type="component" value="Chromosome"/>
</dbReference>
<evidence type="ECO:0000313" key="1">
    <source>
        <dbReference type="EMBL" id="BAH39067.1"/>
    </source>
</evidence>
<dbReference type="GO" id="GO:0006508">
    <property type="term" value="P:proteolysis"/>
    <property type="evidence" value="ECO:0007669"/>
    <property type="project" value="InterPro"/>
</dbReference>
<dbReference type="GO" id="GO:0070573">
    <property type="term" value="F:metallodipeptidase activity"/>
    <property type="evidence" value="ECO:0007669"/>
    <property type="project" value="InterPro"/>
</dbReference>
<evidence type="ECO:0000313" key="2">
    <source>
        <dbReference type="Proteomes" id="UP000002209"/>
    </source>
</evidence>
<dbReference type="eggNOG" id="COG2355">
    <property type="taxonomic scope" value="Bacteria"/>
</dbReference>
<dbReference type="KEGG" id="gau:GAU_2025"/>
<keyword evidence="2" id="KW-1185">Reference proteome</keyword>
<dbReference type="Gene3D" id="3.20.20.140">
    <property type="entry name" value="Metal-dependent hydrolases"/>
    <property type="match status" value="1"/>
</dbReference>
<protein>
    <submittedName>
        <fullName evidence="1">Putative dipeptidase</fullName>
    </submittedName>
</protein>
<sequence>MTRRSLLMQTAVAGLATIAAPMINLGRYQLFGQGTPQYSKRAVDIVQRSLVIDMLSVFTLNFPDQDKWERDPESFTEAEFQTFLDSGINVFHPAVGQGGPNAYDSAIRFFGGWNAFIAGSDTRLMRIDSVGDFGRVKAAKKIAVILGLQNSEHFRRPADVDFFFNLGQRVSQLTYNSRNLIGNGSTERRDEGISDFGVSIIERMNQVGMAIDVSHCGDRTTLDAFELSKKPVLITHSNARVLANGHPRDKADEAILAVKKNGGVMGITGVRMFVRDREPTTIEHALDHFDHVAKLIGPEHLGVGSDIDLHGYDSMPPELNKQLRNSYKGSYGFRERIDIEGLDHPRRMFDLTEGLIRRKYSDANIEGILGGNFRRVLSEIWTT</sequence>
<dbReference type="SUPFAM" id="SSF51556">
    <property type="entry name" value="Metallo-dependent hydrolases"/>
    <property type="match status" value="1"/>
</dbReference>
<dbReference type="EMBL" id="AP009153">
    <property type="protein sequence ID" value="BAH39067.1"/>
    <property type="molecule type" value="Genomic_DNA"/>
</dbReference>
<name>C1A990_GEMAT</name>
<gene>
    <name evidence="1" type="ordered locus">GAU_2025</name>
</gene>
<organism evidence="1 2">
    <name type="scientific">Gemmatimonas aurantiaca (strain DSM 14586 / JCM 11422 / NBRC 100505 / T-27)</name>
    <dbReference type="NCBI Taxonomy" id="379066"/>
    <lineage>
        <taxon>Bacteria</taxon>
        <taxon>Pseudomonadati</taxon>
        <taxon>Gemmatimonadota</taxon>
        <taxon>Gemmatimonadia</taxon>
        <taxon>Gemmatimonadales</taxon>
        <taxon>Gemmatimonadaceae</taxon>
        <taxon>Gemmatimonas</taxon>
    </lineage>
</organism>
<dbReference type="InterPro" id="IPR008257">
    <property type="entry name" value="Pept_M19"/>
</dbReference>
<dbReference type="PANTHER" id="PTHR10443:SF12">
    <property type="entry name" value="DIPEPTIDASE"/>
    <property type="match status" value="1"/>
</dbReference>
<reference evidence="2" key="1">
    <citation type="submission" date="2006-03" db="EMBL/GenBank/DDBJ databases">
        <title>Complete genome sequence of Gemmatimonas aurantiaca T-27 that represents a novel phylum Gemmatimonadetes.</title>
        <authorList>
            <person name="Takasaki K."/>
            <person name="Ichikawa N."/>
            <person name="Miura H."/>
            <person name="Matsushita S."/>
            <person name="Watanabe Y."/>
            <person name="Oguchi A."/>
            <person name="Ankai A."/>
            <person name="Yashiro I."/>
            <person name="Takahashi M."/>
            <person name="Terui Y."/>
            <person name="Fukui S."/>
            <person name="Yokoyama H."/>
            <person name="Tanikawa S."/>
            <person name="Hanada S."/>
            <person name="Kamagata Y."/>
            <person name="Fujita N."/>
        </authorList>
    </citation>
    <scope>NUCLEOTIDE SEQUENCE [LARGE SCALE GENOMIC DNA]</scope>
    <source>
        <strain evidence="2">T-27 / DSM 14586 / JCM 11422 / NBRC 100505</strain>
    </source>
</reference>
<dbReference type="HOGENOM" id="CLU_031404_2_0_0"/>
<dbReference type="PROSITE" id="PS51365">
    <property type="entry name" value="RENAL_DIPEPTIDASE_2"/>
    <property type="match status" value="1"/>
</dbReference>
<dbReference type="Pfam" id="PF01244">
    <property type="entry name" value="Peptidase_M19"/>
    <property type="match status" value="1"/>
</dbReference>
<accession>C1A990</accession>
<dbReference type="STRING" id="379066.GAU_2025"/>